<dbReference type="PANTHER" id="PTHR42709:SF9">
    <property type="entry name" value="ALKALINE PHOSPHATASE LIKE PROTEIN"/>
    <property type="match status" value="1"/>
</dbReference>
<dbReference type="Gene3D" id="1.20.144.10">
    <property type="entry name" value="Phosphatidic acid phosphatase type 2/haloperoxidase"/>
    <property type="match status" value="1"/>
</dbReference>
<protein>
    <recommendedName>
        <fullName evidence="7">Membrane protein DedA, SNARE-associated domain</fullName>
    </recommendedName>
</protein>
<dbReference type="PANTHER" id="PTHR42709">
    <property type="entry name" value="ALKALINE PHOSPHATASE LIKE PROTEIN"/>
    <property type="match status" value="1"/>
</dbReference>
<dbReference type="EMBL" id="AP024169">
    <property type="protein sequence ID" value="BCN31083.1"/>
    <property type="molecule type" value="Genomic_DNA"/>
</dbReference>
<dbReference type="RefSeq" id="WP_271712231.1">
    <property type="nucleotide sequence ID" value="NZ_AP024169.1"/>
</dbReference>
<feature type="transmembrane region" description="Helical" evidence="2">
    <location>
        <begin position="403"/>
        <end position="423"/>
    </location>
</feature>
<keyword evidence="2" id="KW-1133">Transmembrane helix</keyword>
<feature type="transmembrane region" description="Helical" evidence="2">
    <location>
        <begin position="135"/>
        <end position="156"/>
    </location>
</feature>
<keyword evidence="6" id="KW-1185">Reference proteome</keyword>
<feature type="transmembrane region" description="Helical" evidence="2">
    <location>
        <begin position="12"/>
        <end position="29"/>
    </location>
</feature>
<evidence type="ECO:0000256" key="2">
    <source>
        <dbReference type="SAM" id="Phobius"/>
    </source>
</evidence>
<dbReference type="Proteomes" id="UP000595897">
    <property type="component" value="Chromosome"/>
</dbReference>
<proteinExistence type="inferred from homology"/>
<evidence type="ECO:0000256" key="1">
    <source>
        <dbReference type="ARBA" id="ARBA00010792"/>
    </source>
</evidence>
<gene>
    <name evidence="5" type="ORF">bsdtb5_23780</name>
</gene>
<name>A0A7R7ICT4_9FIRM</name>
<feature type="transmembrane region" description="Helical" evidence="2">
    <location>
        <begin position="217"/>
        <end position="237"/>
    </location>
</feature>
<dbReference type="SUPFAM" id="SSF48317">
    <property type="entry name" value="Acid phosphatase/Vanadium-dependent haloperoxidase"/>
    <property type="match status" value="1"/>
</dbReference>
<dbReference type="GO" id="GO:0005886">
    <property type="term" value="C:plasma membrane"/>
    <property type="evidence" value="ECO:0007669"/>
    <property type="project" value="TreeGrafter"/>
</dbReference>
<feature type="domain" description="VTT" evidence="4">
    <location>
        <begin position="30"/>
        <end position="153"/>
    </location>
</feature>
<comment type="similarity">
    <text evidence="1">Belongs to the DedA family.</text>
</comment>
<evidence type="ECO:0000313" key="6">
    <source>
        <dbReference type="Proteomes" id="UP000595897"/>
    </source>
</evidence>
<sequence length="432" mass="49413">MSFITDLFNHYGYVVLYIALMLELIALPTPGETLMIYCGFLVYDGKLNWIFSIITAAAGVITGVTISYFIGKLMDKKFIERHGSGSHSKKFEKVSKWFSRYGNGLLVVSYFIPGIRHVAGYFAGITKISFKKFAINSYIGAFIWTTMFISLGKVLGPSWEQFHSSLKIYFIIGGIIVGVIIAVFYLYKNYKEEIREYVKLRLEYGLKIFHSLGKVRLVVICLAVTLIGLVVLTAGLIQDFLANEFGKFDTIVYYLTTRIFNQKWTIGFRFIRYLTSYPMLILLTVLIIIWIRVKAKNRILEVRFLISVVLGGEILEEVLRTLFHRLGPMGIGILENTKYTFPSEQTFMISVAYGYAVFLIIRHDKKGWLRNMMIPIFLLICLLSGIGPVFFNIQYPSDVVAGYVFGGVWLSINIILLEVFRILPEIEDEEKV</sequence>
<feature type="transmembrane region" description="Helical" evidence="2">
    <location>
        <begin position="49"/>
        <end position="71"/>
    </location>
</feature>
<feature type="domain" description="Phosphatidic acid phosphatase type 2/haloperoxidase" evidence="3">
    <location>
        <begin position="338"/>
        <end position="411"/>
    </location>
</feature>
<feature type="transmembrane region" description="Helical" evidence="2">
    <location>
        <begin position="373"/>
        <end position="391"/>
    </location>
</feature>
<evidence type="ECO:0000313" key="5">
    <source>
        <dbReference type="EMBL" id="BCN31083.1"/>
    </source>
</evidence>
<feature type="transmembrane region" description="Helical" evidence="2">
    <location>
        <begin position="270"/>
        <end position="291"/>
    </location>
</feature>
<dbReference type="Pfam" id="PF01569">
    <property type="entry name" value="PAP2"/>
    <property type="match status" value="1"/>
</dbReference>
<dbReference type="InterPro" id="IPR000326">
    <property type="entry name" value="PAP2/HPO"/>
</dbReference>
<organism evidence="5 6">
    <name type="scientific">Anaeromicropila herbilytica</name>
    <dbReference type="NCBI Taxonomy" id="2785025"/>
    <lineage>
        <taxon>Bacteria</taxon>
        <taxon>Bacillati</taxon>
        <taxon>Bacillota</taxon>
        <taxon>Clostridia</taxon>
        <taxon>Lachnospirales</taxon>
        <taxon>Lachnospiraceae</taxon>
        <taxon>Anaeromicropila</taxon>
    </lineage>
</organism>
<reference evidence="5 6" key="1">
    <citation type="submission" date="2020-11" db="EMBL/GenBank/DDBJ databases">
        <title>Draft genome sequencing of a Lachnospiraceae strain isolated from anoxic soil subjected to BSD treatment.</title>
        <authorList>
            <person name="Uek A."/>
            <person name="Tonouchi A."/>
        </authorList>
    </citation>
    <scope>NUCLEOTIDE SEQUENCE [LARGE SCALE GENOMIC DNA]</scope>
    <source>
        <strain evidence="5 6">TB5</strain>
    </source>
</reference>
<keyword evidence="2" id="KW-0812">Transmembrane</keyword>
<dbReference type="InterPro" id="IPR036938">
    <property type="entry name" value="PAP2/HPO_sf"/>
</dbReference>
<evidence type="ECO:0000259" key="3">
    <source>
        <dbReference type="Pfam" id="PF01569"/>
    </source>
</evidence>
<dbReference type="KEGG" id="ahb:bsdtb5_23780"/>
<dbReference type="InterPro" id="IPR051311">
    <property type="entry name" value="DedA_domain"/>
</dbReference>
<feature type="transmembrane region" description="Helical" evidence="2">
    <location>
        <begin position="168"/>
        <end position="187"/>
    </location>
</feature>
<evidence type="ECO:0008006" key="7">
    <source>
        <dbReference type="Google" id="ProtNLM"/>
    </source>
</evidence>
<dbReference type="Pfam" id="PF09335">
    <property type="entry name" value="VTT_dom"/>
    <property type="match status" value="1"/>
</dbReference>
<dbReference type="InterPro" id="IPR032816">
    <property type="entry name" value="VTT_dom"/>
</dbReference>
<dbReference type="AlphaFoldDB" id="A0A7R7ICT4"/>
<accession>A0A7R7ICT4</accession>
<feature type="transmembrane region" description="Helical" evidence="2">
    <location>
        <begin position="343"/>
        <end position="361"/>
    </location>
</feature>
<evidence type="ECO:0000259" key="4">
    <source>
        <dbReference type="Pfam" id="PF09335"/>
    </source>
</evidence>
<keyword evidence="2" id="KW-0472">Membrane</keyword>